<accession>A0A2X3K7W3</accession>
<dbReference type="Gene3D" id="1.10.1330.10">
    <property type="entry name" value="Dockerin domain"/>
    <property type="match status" value="1"/>
</dbReference>
<dbReference type="Proteomes" id="UP000249818">
    <property type="component" value="Chromosome BARAN1"/>
</dbReference>
<protein>
    <recommendedName>
        <fullName evidence="3">Dockerin domain-containing protein</fullName>
    </recommendedName>
</protein>
<reference evidence="2" key="1">
    <citation type="submission" date="2018-05" db="EMBL/GenBank/DDBJ databases">
        <authorList>
            <person name="Hao L."/>
        </authorList>
    </citation>
    <scope>NUCLEOTIDE SEQUENCE [LARGE SCALE GENOMIC DNA]</scope>
</reference>
<evidence type="ECO:0008006" key="3">
    <source>
        <dbReference type="Google" id="ProtNLM"/>
    </source>
</evidence>
<evidence type="ECO:0000313" key="2">
    <source>
        <dbReference type="Proteomes" id="UP000249818"/>
    </source>
</evidence>
<dbReference type="GO" id="GO:0000272">
    <property type="term" value="P:polysaccharide catabolic process"/>
    <property type="evidence" value="ECO:0007669"/>
    <property type="project" value="InterPro"/>
</dbReference>
<dbReference type="OrthoDB" id="30783at2"/>
<organism evidence="1 2">
    <name type="scientific">Candidatus Bipolaricaulis anaerobius</name>
    <dbReference type="NCBI Taxonomy" id="2026885"/>
    <lineage>
        <taxon>Bacteria</taxon>
        <taxon>Candidatus Bipolaricaulota</taxon>
        <taxon>Candidatus Bipolaricaulia</taxon>
        <taxon>Candidatus Bipolaricaulales</taxon>
        <taxon>Candidatus Bipolaricaulaceae</taxon>
        <taxon>Candidatus Bipolaricaulis</taxon>
    </lineage>
</organism>
<dbReference type="GO" id="GO:0004553">
    <property type="term" value="F:hydrolase activity, hydrolyzing O-glycosyl compounds"/>
    <property type="evidence" value="ECO:0007669"/>
    <property type="project" value="InterPro"/>
</dbReference>
<dbReference type="InterPro" id="IPR002105">
    <property type="entry name" value="Dockerin_1_rpt"/>
</dbReference>
<proteinExistence type="predicted"/>
<name>A0A2X3K7W3_9BACT</name>
<evidence type="ECO:0000313" key="1">
    <source>
        <dbReference type="EMBL" id="SQD93093.1"/>
    </source>
</evidence>
<gene>
    <name evidence="1" type="ORF">BARAN1_1069</name>
</gene>
<dbReference type="SUPFAM" id="SSF63446">
    <property type="entry name" value="Type I dockerin domain"/>
    <property type="match status" value="1"/>
</dbReference>
<dbReference type="CDD" id="cd14254">
    <property type="entry name" value="Dockerin_II"/>
    <property type="match status" value="1"/>
</dbReference>
<dbReference type="AlphaFoldDB" id="A0A2X3K7W3"/>
<dbReference type="EMBL" id="LS483254">
    <property type="protein sequence ID" value="SQD93093.1"/>
    <property type="molecule type" value="Genomic_DNA"/>
</dbReference>
<sequence length="335" mass="36156">MRKLLWITILLASFSGAGLEVNLLEVDLSVAPGQAYTFSFTARNETEAPETFFVYAGDWDRDEMGENRFYPPGTLPRSLCSWLTVAPGSFTLGPGETREIGGTLHVPTNAAPGTHWGIVFVHGEPRPVEHQGTTVMVAKRIGIKVYATVGSAPAEGEVRRMEFRGLNPLWLGVEFTNAGPTNLREVRVEVQIYDAVGERVAEVKPAPVPCLPGASRWVIVETDLRPTPGTYLVVARVDLGGEEILAAQAYLRVRPLSLVPLSGGTVPGDLDRDGLYEDANGDGTFDEEDVALFRTHVTSAPVQGNARAFDFTNDGRVDEADVEALMALLAAAPVP</sequence>
<keyword evidence="2" id="KW-1185">Reference proteome</keyword>
<dbReference type="InterPro" id="IPR036439">
    <property type="entry name" value="Dockerin_dom_sf"/>
</dbReference>
<dbReference type="Pfam" id="PF00404">
    <property type="entry name" value="Dockerin_1"/>
    <property type="match status" value="1"/>
</dbReference>
<dbReference type="KEGG" id="bana:BARAN1_1069"/>
<dbReference type="RefSeq" id="WP_122031505.1">
    <property type="nucleotide sequence ID" value="NZ_LS483254.1"/>
</dbReference>